<reference evidence="1 2" key="1">
    <citation type="submission" date="2020-07" db="EMBL/GenBank/DDBJ databases">
        <title>Endozoicomonas sp. nov., isolated from sediment.</title>
        <authorList>
            <person name="Gu T."/>
        </authorList>
    </citation>
    <scope>NUCLEOTIDE SEQUENCE [LARGE SCALE GENOMIC DNA]</scope>
    <source>
        <strain evidence="1 2">SM1973</strain>
    </source>
</reference>
<dbReference type="EMBL" id="JACCKB010000061">
    <property type="protein sequence ID" value="NYZ69111.1"/>
    <property type="molecule type" value="Genomic_DNA"/>
</dbReference>
<proteinExistence type="predicted"/>
<protein>
    <submittedName>
        <fullName evidence="1">HK97 gp10 family phage protein</fullName>
    </submittedName>
</protein>
<organism evidence="1 2">
    <name type="scientific">Spartinivicinus marinus</name>
    <dbReference type="NCBI Taxonomy" id="2994442"/>
    <lineage>
        <taxon>Bacteria</taxon>
        <taxon>Pseudomonadati</taxon>
        <taxon>Pseudomonadota</taxon>
        <taxon>Gammaproteobacteria</taxon>
        <taxon>Oceanospirillales</taxon>
        <taxon>Zooshikellaceae</taxon>
        <taxon>Spartinivicinus</taxon>
    </lineage>
</organism>
<evidence type="ECO:0000313" key="1">
    <source>
        <dbReference type="EMBL" id="NYZ69111.1"/>
    </source>
</evidence>
<name>A0A853IGJ7_9GAMM</name>
<keyword evidence="2" id="KW-1185">Reference proteome</keyword>
<evidence type="ECO:0000313" key="2">
    <source>
        <dbReference type="Proteomes" id="UP000569732"/>
    </source>
</evidence>
<comment type="caution">
    <text evidence="1">The sequence shown here is derived from an EMBL/GenBank/DDBJ whole genome shotgun (WGS) entry which is preliminary data.</text>
</comment>
<dbReference type="RefSeq" id="WP_180571111.1">
    <property type="nucleotide sequence ID" value="NZ_JACCKB010000061.1"/>
</dbReference>
<sequence length="130" mass="14350">MSFSSDLGRFSVASLQAVERITRAIKLELFSGVILDTPVDTGRARGNWQTSTGYPKTSTVERFGANASLNEMRNSLGGLDGTTYLTNNLPYIEALEYGHSIQARSPDGMLRKNFARINQIVQRAINQHSI</sequence>
<gene>
    <name evidence="1" type="ORF">H0A36_24120</name>
</gene>
<dbReference type="AlphaFoldDB" id="A0A853IGJ7"/>
<accession>A0A853IGJ7</accession>
<dbReference type="Proteomes" id="UP000569732">
    <property type="component" value="Unassembled WGS sequence"/>
</dbReference>